<organism evidence="2 3">
    <name type="scientific">Echinicola soli</name>
    <dbReference type="NCBI Taxonomy" id="2591634"/>
    <lineage>
        <taxon>Bacteria</taxon>
        <taxon>Pseudomonadati</taxon>
        <taxon>Bacteroidota</taxon>
        <taxon>Cytophagia</taxon>
        <taxon>Cytophagales</taxon>
        <taxon>Cyclobacteriaceae</taxon>
        <taxon>Echinicola</taxon>
    </lineage>
</organism>
<evidence type="ECO:0000313" key="2">
    <source>
        <dbReference type="EMBL" id="QDH80554.1"/>
    </source>
</evidence>
<name>A0A514CLH7_9BACT</name>
<dbReference type="InterPro" id="IPR036378">
    <property type="entry name" value="FAS1_dom_sf"/>
</dbReference>
<dbReference type="RefSeq" id="WP_141615784.1">
    <property type="nucleotide sequence ID" value="NZ_CP041253.1"/>
</dbReference>
<dbReference type="PANTHER" id="PTHR10900:SF77">
    <property type="entry name" value="FI19380P1"/>
    <property type="match status" value="1"/>
</dbReference>
<evidence type="ECO:0000313" key="3">
    <source>
        <dbReference type="Proteomes" id="UP000316614"/>
    </source>
</evidence>
<dbReference type="InterPro" id="IPR050904">
    <property type="entry name" value="Adhesion/Biosynth-related"/>
</dbReference>
<protein>
    <recommendedName>
        <fullName evidence="1">FAS1 domain-containing protein</fullName>
    </recommendedName>
</protein>
<reference evidence="2 3" key="1">
    <citation type="submission" date="2019-06" db="EMBL/GenBank/DDBJ databases">
        <title>Echinicola alkalisoli sp. nov. isolated from saline soil.</title>
        <authorList>
            <person name="Sun J.-Q."/>
            <person name="Xu L."/>
        </authorList>
    </citation>
    <scope>NUCLEOTIDE SEQUENCE [LARGE SCALE GENOMIC DNA]</scope>
    <source>
        <strain evidence="2 3">LN3S3</strain>
    </source>
</reference>
<dbReference type="Pfam" id="PF02469">
    <property type="entry name" value="Fasciclin"/>
    <property type="match status" value="2"/>
</dbReference>
<proteinExistence type="predicted"/>
<dbReference type="KEGG" id="echi:FKX85_16500"/>
<evidence type="ECO:0000259" key="1">
    <source>
        <dbReference type="PROSITE" id="PS50213"/>
    </source>
</evidence>
<feature type="domain" description="FAS1" evidence="1">
    <location>
        <begin position="577"/>
        <end position="727"/>
    </location>
</feature>
<dbReference type="AlphaFoldDB" id="A0A514CLH7"/>
<dbReference type="EMBL" id="CP041253">
    <property type="protein sequence ID" value="QDH80554.1"/>
    <property type="molecule type" value="Genomic_DNA"/>
</dbReference>
<dbReference type="Gene3D" id="2.30.180.10">
    <property type="entry name" value="FAS1 domain"/>
    <property type="match status" value="3"/>
</dbReference>
<dbReference type="PROSITE" id="PS50213">
    <property type="entry name" value="FAS1"/>
    <property type="match status" value="3"/>
</dbReference>
<dbReference type="InterPro" id="IPR000782">
    <property type="entry name" value="FAS1_domain"/>
</dbReference>
<sequence length="731" mass="81931">MIKRITYFFSACFLLFGCREVGWEEHYERPEWLKGNAWELLESRGDFTIFLEAVEKAGFKSLVEGKGIITVMAPPDDAFEKYFAEEGIGSIDEVSEAEAKKLVGYHLVYYSFSRERFANYRPEGQAVEKPAMAGMYYKHRTKSRDTITVEMDKVAGKERTIFHKERFVPVFSYNLFTSKNIDAASNYEYFYPESTWTGSGGFNVSNATVTEYALPTDNGYVYIVDRVVAPLETVYKELEQENNYSDFIKIYDRFTSFWYDDETSKSYADAGDSLYVKTHTGLPEIASEWSYNGGAGLVDYAHLAVLSANAFNVFAPNNSALQAFFTEYWSDNYASLDEVPFVPIRLLLFNHVYTGSIVFPSEIERGDIQSVFGNTIQFDPAQDVETKGIAVNGVYYGLNEVIVPELFRGVIGPLLQQPEYSMFLQMLYDSGSLQAFLGDALRFTVFIPTNETILSTIYGGSEIFWNDGNPLQFGDEAVEVENTEGIRVPMSSGAMRAFVQNHIVTEEITEISGTKVYRTRNPFSYLYITDQGVASSNNYNLGEFAPAAAVAGEWTNGKAYEVERSLIREEGSFKYIIASASSGTSTIQEFSEFSKLLSQAGLVEPNNEFEFLFGDNYMLFAPTNEAILEAKEQGLIPEDEDELEDFLRYYFVPASTNSFSDYAFPGMGVEGALTTAQESGDDFSQLTLLDNGTGLQLRAASGEMASVVSTFPRTYVDGAIYQIDKVLNSGQ</sequence>
<keyword evidence="3" id="KW-1185">Reference proteome</keyword>
<feature type="domain" description="FAS1" evidence="1">
    <location>
        <begin position="34"/>
        <end position="228"/>
    </location>
</feature>
<dbReference type="Proteomes" id="UP000316614">
    <property type="component" value="Chromosome"/>
</dbReference>
<gene>
    <name evidence="2" type="ORF">FKX85_16500</name>
</gene>
<dbReference type="OrthoDB" id="659398at2"/>
<dbReference type="PANTHER" id="PTHR10900">
    <property type="entry name" value="PERIOSTIN-RELATED"/>
    <property type="match status" value="1"/>
</dbReference>
<feature type="domain" description="FAS1" evidence="1">
    <location>
        <begin position="407"/>
        <end position="566"/>
    </location>
</feature>
<dbReference type="SUPFAM" id="SSF82153">
    <property type="entry name" value="FAS1 domain"/>
    <property type="match status" value="4"/>
</dbReference>
<accession>A0A514CLH7</accession>
<dbReference type="PROSITE" id="PS51257">
    <property type="entry name" value="PROKAR_LIPOPROTEIN"/>
    <property type="match status" value="1"/>
</dbReference>